<feature type="transmembrane region" description="Helical" evidence="2">
    <location>
        <begin position="585"/>
        <end position="603"/>
    </location>
</feature>
<sequence>MKVLSLGLVLCAALAVTTELSTSVAASSLNCKTPAGFVDSGDSSDMPSATTVAPTSSTGSKGSTISSAGSDGTAVQGSTNTADDDSTTTQNDGVEQDDVTSSSTSDDSEDVAASKGEAAQSAIDGNDDQTNSASNDEDDTTTQNDGSDVSDGDEATPTKGDGNDVSVGSKGDSSSVDAPVSSQSDASDVNTGDDFASTGTSTTSSDVRVQGDMPEWNADNQRFVSSYYDTFDDKYRAVVDTVNMAAVEGALKYVQAECINTSAVTDCERKNNIKYVVFYQTTVAQPVAAMDYYANATDQYDFAIEHCPFMAMDGGQCDPNPDGSFPDICNQYIGADGQPDLGFCVGGTLQDNEDIAPYPHNYWFSFPNSCPQELWDDKTDTCREEYAGGMCALGVEPDGVTCSFSYEILGYILLDDVVGITSLINPLTLTYYADYKEFCEAGGIEFAVDLLGNILSWLAGLPFWANPGDSDANAERVEKLVSAYDALVAKTPTTSDGGIMKALPTIEALQALNPPCYENKKGYGSLVIQKVESKFIRRDSRQKWFMLAILSVLSALNQGICFSYAPIASIVEERWEQRIHSTELITVYFIVYIPCSFVGSWIMDKKGLRVAHFSKAEIGLFGAAFIVSSLIGGQVISQYVDKKRNHKTSLQLCLLLTAVAIASFRLVPKVKGWNVRTRPVSPRLLHCNNSVNILAGDYLGLTAALKGQLSSSDAYAVIEVEGKKVAWTRPIFNTLEPIWNETFFFKNLNPDTVCKLYLFDKDMNVDDPLGETSFTAMNTDGSQTTFELTITHLGRNAGSIIVKVKSHPVTPVGDAVLQQLGPVRYSVHSSLTAGIMTGYVSNQDRLESLAYHIQLQNIPQFLPTDREWNKDYPTIQRIFSPDYPESPVLRKAIMGQHVMVYMHNQSTLYGAMESPADFFKLVHDGRRQNKQVLFTYVITKTGWYFSETGAAFFKDMLSKHMLHCGAAFSVLYAGEFRIETDLFGEPKLIIDNDSGTYAPPKEDLPRLRALFENNFPGISVEALDRDAEGQQASRKEILDSWS</sequence>
<feature type="signal peptide" evidence="3">
    <location>
        <begin position="1"/>
        <end position="26"/>
    </location>
</feature>
<dbReference type="Proteomes" id="UP000277300">
    <property type="component" value="Unassembled WGS sequence"/>
</dbReference>
<feature type="transmembrane region" description="Helical" evidence="2">
    <location>
        <begin position="618"/>
        <end position="637"/>
    </location>
</feature>
<dbReference type="SUPFAM" id="SSF49562">
    <property type="entry name" value="C2 domain (Calcium/lipid-binding domain, CaLB)"/>
    <property type="match status" value="1"/>
</dbReference>
<dbReference type="PROSITE" id="PS50004">
    <property type="entry name" value="C2"/>
    <property type="match status" value="1"/>
</dbReference>
<dbReference type="Pfam" id="PF00168">
    <property type="entry name" value="C2"/>
    <property type="match status" value="1"/>
</dbReference>
<dbReference type="OrthoDB" id="73919at2759"/>
<protein>
    <recommendedName>
        <fullName evidence="4">C2 domain-containing protein</fullName>
    </recommendedName>
</protein>
<feature type="transmembrane region" description="Helical" evidence="2">
    <location>
        <begin position="649"/>
        <end position="667"/>
    </location>
</feature>
<keyword evidence="2" id="KW-0472">Membrane</keyword>
<dbReference type="CDD" id="cd00030">
    <property type="entry name" value="C2"/>
    <property type="match status" value="1"/>
</dbReference>
<reference evidence="5 6" key="1">
    <citation type="submission" date="2018-07" db="EMBL/GenBank/DDBJ databases">
        <title>Genome sequencing of oomycete isolates from Chile give support for New Zealand origin for Phytophthora kernoviae and make available the first Nothophytophthora sp. genome.</title>
        <authorList>
            <person name="Studholme D.J."/>
            <person name="Sanfuentes E."/>
            <person name="Panda P."/>
            <person name="Hill R."/>
            <person name="Sambles C."/>
            <person name="Grant M."/>
            <person name="Williams N.M."/>
            <person name="Mcdougal R.L."/>
        </authorList>
    </citation>
    <scope>NUCLEOTIDE SEQUENCE [LARGE SCALE GENOMIC DNA]</scope>
    <source>
        <strain evidence="5">Chile6</strain>
    </source>
</reference>
<keyword evidence="2" id="KW-1133">Transmembrane helix</keyword>
<name>A0A3F2RHF8_9STRA</name>
<dbReference type="SMART" id="SM00239">
    <property type="entry name" value="C2"/>
    <property type="match status" value="1"/>
</dbReference>
<evidence type="ECO:0000256" key="1">
    <source>
        <dbReference type="SAM" id="MobiDB-lite"/>
    </source>
</evidence>
<feature type="compositionally biased region" description="Polar residues" evidence="1">
    <location>
        <begin position="197"/>
        <end position="207"/>
    </location>
</feature>
<dbReference type="InterPro" id="IPR000008">
    <property type="entry name" value="C2_dom"/>
</dbReference>
<feature type="region of interest" description="Disordered" evidence="1">
    <location>
        <begin position="38"/>
        <end position="212"/>
    </location>
</feature>
<feature type="transmembrane region" description="Helical" evidence="2">
    <location>
        <begin position="544"/>
        <end position="565"/>
    </location>
</feature>
<feature type="chain" id="PRO_5017648134" description="C2 domain-containing protein" evidence="3">
    <location>
        <begin position="27"/>
        <end position="1042"/>
    </location>
</feature>
<accession>A0A3F2RHF8</accession>
<keyword evidence="3" id="KW-0732">Signal</keyword>
<dbReference type="AlphaFoldDB" id="A0A3F2RHF8"/>
<evidence type="ECO:0000259" key="4">
    <source>
        <dbReference type="PROSITE" id="PS50004"/>
    </source>
</evidence>
<keyword evidence="2" id="KW-0812">Transmembrane</keyword>
<dbReference type="InterPro" id="IPR035892">
    <property type="entry name" value="C2_domain_sf"/>
</dbReference>
<dbReference type="EMBL" id="MBDO02000425">
    <property type="protein sequence ID" value="RLN55557.1"/>
    <property type="molecule type" value="Genomic_DNA"/>
</dbReference>
<evidence type="ECO:0000313" key="6">
    <source>
        <dbReference type="Proteomes" id="UP000277300"/>
    </source>
</evidence>
<dbReference type="PANTHER" id="PTHR33946:SF4">
    <property type="entry name" value="COAGULATION FACTOR XI"/>
    <property type="match status" value="1"/>
</dbReference>
<evidence type="ECO:0000256" key="2">
    <source>
        <dbReference type="SAM" id="Phobius"/>
    </source>
</evidence>
<dbReference type="Gene3D" id="2.60.40.150">
    <property type="entry name" value="C2 domain"/>
    <property type="match status" value="1"/>
</dbReference>
<comment type="caution">
    <text evidence="5">The sequence shown here is derived from an EMBL/GenBank/DDBJ whole genome shotgun (WGS) entry which is preliminary data.</text>
</comment>
<organism evidence="5 6">
    <name type="scientific">Phytophthora kernoviae</name>
    <dbReference type="NCBI Taxonomy" id="325452"/>
    <lineage>
        <taxon>Eukaryota</taxon>
        <taxon>Sar</taxon>
        <taxon>Stramenopiles</taxon>
        <taxon>Oomycota</taxon>
        <taxon>Peronosporomycetes</taxon>
        <taxon>Peronosporales</taxon>
        <taxon>Peronosporaceae</taxon>
        <taxon>Phytophthora</taxon>
    </lineage>
</organism>
<dbReference type="PANTHER" id="PTHR33946">
    <property type="match status" value="1"/>
</dbReference>
<feature type="compositionally biased region" description="Low complexity" evidence="1">
    <location>
        <begin position="163"/>
        <end position="189"/>
    </location>
</feature>
<gene>
    <name evidence="5" type="ORF">BBP00_00008438</name>
</gene>
<feature type="domain" description="C2" evidence="4">
    <location>
        <begin position="667"/>
        <end position="790"/>
    </location>
</feature>
<proteinExistence type="predicted"/>
<evidence type="ECO:0000313" key="5">
    <source>
        <dbReference type="EMBL" id="RLN55557.1"/>
    </source>
</evidence>
<evidence type="ECO:0000256" key="3">
    <source>
        <dbReference type="SAM" id="SignalP"/>
    </source>
</evidence>
<feature type="compositionally biased region" description="Low complexity" evidence="1">
    <location>
        <begin position="47"/>
        <end position="70"/>
    </location>
</feature>